<evidence type="ECO:0000256" key="5">
    <source>
        <dbReference type="SAM" id="Phobius"/>
    </source>
</evidence>
<dbReference type="InterPro" id="IPR017907">
    <property type="entry name" value="Znf_RING_CS"/>
</dbReference>
<dbReference type="Pfam" id="PF00097">
    <property type="entry name" value="zf-C3HC4"/>
    <property type="match status" value="1"/>
</dbReference>
<keyword evidence="2 4" id="KW-0863">Zinc-finger</keyword>
<feature type="domain" description="RING-type" evidence="6">
    <location>
        <begin position="21"/>
        <end position="69"/>
    </location>
</feature>
<dbReference type="PANTHER" id="PTHR22791">
    <property type="entry name" value="RING-TYPE DOMAIN-CONTAINING PROTEIN"/>
    <property type="match status" value="1"/>
</dbReference>
<name>A0A401RH26_CHIPU</name>
<evidence type="ECO:0000256" key="1">
    <source>
        <dbReference type="ARBA" id="ARBA00022723"/>
    </source>
</evidence>
<dbReference type="Proteomes" id="UP000287033">
    <property type="component" value="Unassembled WGS sequence"/>
</dbReference>
<dbReference type="SMART" id="SM00184">
    <property type="entry name" value="RING"/>
    <property type="match status" value="1"/>
</dbReference>
<dbReference type="GO" id="GO:0008270">
    <property type="term" value="F:zinc ion binding"/>
    <property type="evidence" value="ECO:0007669"/>
    <property type="project" value="UniProtKB-KW"/>
</dbReference>
<evidence type="ECO:0000256" key="2">
    <source>
        <dbReference type="ARBA" id="ARBA00022771"/>
    </source>
</evidence>
<dbReference type="AlphaFoldDB" id="A0A401RH26"/>
<accession>A0A401RH26</accession>
<proteinExistence type="predicted"/>
<comment type="caution">
    <text evidence="7">The sequence shown here is derived from an EMBL/GenBank/DDBJ whole genome shotgun (WGS) entry which is preliminary data.</text>
</comment>
<dbReference type="InterPro" id="IPR018957">
    <property type="entry name" value="Znf_C3HC4_RING-type"/>
</dbReference>
<dbReference type="PANTHER" id="PTHR22791:SF22">
    <property type="entry name" value="RING FINGER PROTEIN 222-LIKE ISOFORM X1"/>
    <property type="match status" value="1"/>
</dbReference>
<keyword evidence="5" id="KW-0812">Transmembrane</keyword>
<evidence type="ECO:0000259" key="6">
    <source>
        <dbReference type="PROSITE" id="PS50089"/>
    </source>
</evidence>
<gene>
    <name evidence="7" type="ORF">chiPu_0021536</name>
</gene>
<evidence type="ECO:0000256" key="3">
    <source>
        <dbReference type="ARBA" id="ARBA00022833"/>
    </source>
</evidence>
<keyword evidence="5" id="KW-1133">Transmembrane helix</keyword>
<protein>
    <recommendedName>
        <fullName evidence="6">RING-type domain-containing protein</fullName>
    </recommendedName>
</protein>
<reference evidence="7 8" key="1">
    <citation type="journal article" date="2018" name="Nat. Ecol. Evol.">
        <title>Shark genomes provide insights into elasmobranch evolution and the origin of vertebrates.</title>
        <authorList>
            <person name="Hara Y"/>
            <person name="Yamaguchi K"/>
            <person name="Onimaru K"/>
            <person name="Kadota M"/>
            <person name="Koyanagi M"/>
            <person name="Keeley SD"/>
            <person name="Tatsumi K"/>
            <person name="Tanaka K"/>
            <person name="Motone F"/>
            <person name="Kageyama Y"/>
            <person name="Nozu R"/>
            <person name="Adachi N"/>
            <person name="Nishimura O"/>
            <person name="Nakagawa R"/>
            <person name="Tanegashima C"/>
            <person name="Kiyatake I"/>
            <person name="Matsumoto R"/>
            <person name="Murakumo K"/>
            <person name="Nishida K"/>
            <person name="Terakita A"/>
            <person name="Kuratani S"/>
            <person name="Sato K"/>
            <person name="Hyodo S Kuraku.S."/>
        </authorList>
    </citation>
    <scope>NUCLEOTIDE SEQUENCE [LARGE SCALE GENOMIC DNA]</scope>
</reference>
<dbReference type="STRING" id="137246.A0A401RH26"/>
<dbReference type="GO" id="GO:0061630">
    <property type="term" value="F:ubiquitin protein ligase activity"/>
    <property type="evidence" value="ECO:0007669"/>
    <property type="project" value="TreeGrafter"/>
</dbReference>
<evidence type="ECO:0000256" key="4">
    <source>
        <dbReference type="PROSITE-ProRule" id="PRU00175"/>
    </source>
</evidence>
<keyword evidence="1" id="KW-0479">Metal-binding</keyword>
<keyword evidence="5" id="KW-0472">Membrane</keyword>
<keyword evidence="8" id="KW-1185">Reference proteome</keyword>
<dbReference type="PROSITE" id="PS50089">
    <property type="entry name" value="ZF_RING_2"/>
    <property type="match status" value="1"/>
</dbReference>
<sequence length="190" mass="20937">MKAAGPSELLDSESEKVDLECSICCHDYNWTDKCPRELECLHTFCTECLTKMEGQLPNAGRHISCPLCRHSTELTASGALGLPRQEEILSEILSLQPGEHGSSSATLSQQLILTLDSGETTVIMLPTVSLSVDRGDGQRASRAWNLREHSLVRQNQKQQAAVCLRKASWRVATLLILFCIAAFVLGPRLF</sequence>
<dbReference type="SUPFAM" id="SSF57850">
    <property type="entry name" value="RING/U-box"/>
    <property type="match status" value="1"/>
</dbReference>
<dbReference type="Gene3D" id="3.30.40.10">
    <property type="entry name" value="Zinc/RING finger domain, C3HC4 (zinc finger)"/>
    <property type="match status" value="1"/>
</dbReference>
<evidence type="ECO:0000313" key="7">
    <source>
        <dbReference type="EMBL" id="GCC17459.1"/>
    </source>
</evidence>
<evidence type="ECO:0000313" key="8">
    <source>
        <dbReference type="Proteomes" id="UP000287033"/>
    </source>
</evidence>
<dbReference type="EMBL" id="BEZZ01004122">
    <property type="protein sequence ID" value="GCC17459.1"/>
    <property type="molecule type" value="Genomic_DNA"/>
</dbReference>
<dbReference type="GO" id="GO:0016567">
    <property type="term" value="P:protein ubiquitination"/>
    <property type="evidence" value="ECO:0007669"/>
    <property type="project" value="TreeGrafter"/>
</dbReference>
<keyword evidence="3" id="KW-0862">Zinc</keyword>
<feature type="transmembrane region" description="Helical" evidence="5">
    <location>
        <begin position="167"/>
        <end position="186"/>
    </location>
</feature>
<dbReference type="InterPro" id="IPR051435">
    <property type="entry name" value="RING_finger_E3_ubiq-ligases"/>
</dbReference>
<organism evidence="7 8">
    <name type="scientific">Chiloscyllium punctatum</name>
    <name type="common">Brownbanded bambooshark</name>
    <name type="synonym">Hemiscyllium punctatum</name>
    <dbReference type="NCBI Taxonomy" id="137246"/>
    <lineage>
        <taxon>Eukaryota</taxon>
        <taxon>Metazoa</taxon>
        <taxon>Chordata</taxon>
        <taxon>Craniata</taxon>
        <taxon>Vertebrata</taxon>
        <taxon>Chondrichthyes</taxon>
        <taxon>Elasmobranchii</taxon>
        <taxon>Galeomorphii</taxon>
        <taxon>Galeoidea</taxon>
        <taxon>Orectolobiformes</taxon>
        <taxon>Hemiscylliidae</taxon>
        <taxon>Chiloscyllium</taxon>
    </lineage>
</organism>
<dbReference type="PROSITE" id="PS00518">
    <property type="entry name" value="ZF_RING_1"/>
    <property type="match status" value="1"/>
</dbReference>
<dbReference type="InterPro" id="IPR001841">
    <property type="entry name" value="Znf_RING"/>
</dbReference>
<dbReference type="InterPro" id="IPR013083">
    <property type="entry name" value="Znf_RING/FYVE/PHD"/>
</dbReference>
<dbReference type="OrthoDB" id="264520at2759"/>